<keyword evidence="1" id="KW-0175">Coiled coil</keyword>
<feature type="transmembrane region" description="Helical" evidence="2">
    <location>
        <begin position="567"/>
        <end position="590"/>
    </location>
</feature>
<dbReference type="SUPFAM" id="SSF53955">
    <property type="entry name" value="Lysozyme-like"/>
    <property type="match status" value="1"/>
</dbReference>
<dbReference type="Gene3D" id="1.10.530.10">
    <property type="match status" value="1"/>
</dbReference>
<sequence>MEALRSMVVELGFGIEKSPVSEINKEMDELSRKTKGMNPGVQKMQKTYDSAMGDMIKETKTFNKEVTRQMDFIRQLARTSGISAHQLANEWSSMSKDMQQSMIRNHNDMKKYRMELMNSKNDMRKLGMQMGHYQGSTNDFMKEITKLGKTHKKITDQMINSNQSMKQGFIQTVATMSAMSSQSSKISDNYDRMGGAIYKVNKPLLKVTDGLDRMARSGNAASLALQILGPNASMKALQDQVRLINQGIMRQQALLMILSIAWLGFTAVMAHSALGPDPSDVRAEQARLTKVYKDAWQDRVNEIAYFVDLFEKVSIPKVRGSDLQTALDSQLKAMQTWRNGLSSLTKKGVDEGLLKELQKAGPAAAGQIKTLDSMSRPELDKYVGTWRDKMALARTQATDELSKLKQETDNKIKDLQNSIKPLGQSWENFKSTWADALAPFVELWGFLASKMVDMGTKVGEFVQKLNEISPWITKIAGMFVYLLTTILLFLTPLAIGIGYVMGMKAAFAAAWTVIKPVVEGLAATAGTAALVTVAIIALAAGFYLLWTRSETFRNAVISGWNSIKSAAVSVWGFIRPYLMQAMAAITSFAGEKLSQLKKFWNENGAQILQAAKNFFTPIVAVVKFVMGFVWAIMQAVWPLVLGLIKSVWGNIKGVINGALNIIMGLVKIFSGLFTGDFSKMWEGIKEVFFGAIQFVWNYVNLLFVGRILGAGKLLFSGMRTIISTLWSTLKNIFFGGVKAVGGFVSKGFSAMHSSVGRIMTLIKETVTTRFSNIIDAAKALPGKIGQGIKNMSGEALKGVKSFGNKLVSGFAKVINGATSGLNWAMGKIGIDFTIPQWEPPKYAKGTGFHPGGPAILGDGGGPELYRTPGGHIGLSPGKDTLMNLPKGTEVMPFRKSMELLAAGFPAYKKGKKGQGSDGNFLSRAWQGTKNVAGDLWDGTKKVAGKVKDVGLDVWSYISNPSKLALKIFEKFGVEFPKMSGAFNQFGMGSVKFLKGKATEFLKKKMEGFSSSFAGGAAAPSQVKQWIAQALGITGTPMSWMPAMLVKAQKESGYNPRAINLWDSNFRAGHPSKGLFQTINSTFSAYKLPGMNDIYNPVHNAVAAIRYIKARYGSVFNTPGMLSMARGGGYKGYASGTDGPLKKSEWAWVGEQGPELMRLRKGTEIFNNRESRKIASGSYNPTVDSFSSGSNEYYIDYKPTVNIYGTSGNSGGKPVKQQVQEALDEHYQKLINLFDSGVVV</sequence>
<dbReference type="Proteomes" id="UP000265816">
    <property type="component" value="Unassembled WGS sequence"/>
</dbReference>
<dbReference type="PANTHER" id="PTHR37813:SF1">
    <property type="entry name" value="FELS-2 PROPHAGE PROTEIN"/>
    <property type="match status" value="1"/>
</dbReference>
<proteinExistence type="predicted"/>
<keyword evidence="2" id="KW-0812">Transmembrane</keyword>
<dbReference type="PANTHER" id="PTHR37813">
    <property type="entry name" value="FELS-2 PROPHAGE PROTEIN"/>
    <property type="match status" value="1"/>
</dbReference>
<reference evidence="4 5" key="1">
    <citation type="submission" date="2018-08" db="EMBL/GenBank/DDBJ databases">
        <title>Bacillus jemisoniae sp. nov., Bacillus chryseoplanitiae sp. nov., Bacillus resnikiae sp. nov., and Bacillus frankliniae sp. nov., isolated from Viking spacecraft and associated surfaces.</title>
        <authorList>
            <person name="Seuylemezian A."/>
            <person name="Vaishampayan P."/>
        </authorList>
    </citation>
    <scope>NUCLEOTIDE SEQUENCE [LARGE SCALE GENOMIC DNA]</scope>
    <source>
        <strain evidence="4 5">JJ-247</strain>
    </source>
</reference>
<dbReference type="OrthoDB" id="1779742at2"/>
<feature type="transmembrane region" description="Helical" evidence="2">
    <location>
        <begin position="618"/>
        <end position="641"/>
    </location>
</feature>
<evidence type="ECO:0000313" key="5">
    <source>
        <dbReference type="Proteomes" id="UP000265816"/>
    </source>
</evidence>
<evidence type="ECO:0000256" key="2">
    <source>
        <dbReference type="SAM" id="Phobius"/>
    </source>
</evidence>
<feature type="transmembrane region" description="Helical" evidence="2">
    <location>
        <begin position="253"/>
        <end position="274"/>
    </location>
</feature>
<organism evidence="4 5">
    <name type="scientific">Mesobacillus zeae</name>
    <dbReference type="NCBI Taxonomy" id="1917180"/>
    <lineage>
        <taxon>Bacteria</taxon>
        <taxon>Bacillati</taxon>
        <taxon>Bacillota</taxon>
        <taxon>Bacilli</taxon>
        <taxon>Bacillales</taxon>
        <taxon>Bacillaceae</taxon>
        <taxon>Mesobacillus</taxon>
    </lineage>
</organism>
<dbReference type="Pfam" id="PF01464">
    <property type="entry name" value="SLT"/>
    <property type="match status" value="1"/>
</dbReference>
<feature type="transmembrane region" description="Helical" evidence="2">
    <location>
        <begin position="653"/>
        <end position="675"/>
    </location>
</feature>
<keyword evidence="2" id="KW-1133">Transmembrane helix</keyword>
<evidence type="ECO:0000259" key="3">
    <source>
        <dbReference type="Pfam" id="PF01464"/>
    </source>
</evidence>
<comment type="caution">
    <text evidence="4">The sequence shown here is derived from an EMBL/GenBank/DDBJ whole genome shotgun (WGS) entry which is preliminary data.</text>
</comment>
<evidence type="ECO:0000313" key="4">
    <source>
        <dbReference type="EMBL" id="RID85019.1"/>
    </source>
</evidence>
<dbReference type="CDD" id="cd13402">
    <property type="entry name" value="LT_TF-like"/>
    <property type="match status" value="1"/>
</dbReference>
<protein>
    <recommendedName>
        <fullName evidence="3">Transglycosylase SLT domain-containing protein</fullName>
    </recommendedName>
</protein>
<feature type="transmembrane region" description="Helical" evidence="2">
    <location>
        <begin position="521"/>
        <end position="546"/>
    </location>
</feature>
<feature type="coiled-coil region" evidence="1">
    <location>
        <begin position="387"/>
        <end position="418"/>
    </location>
</feature>
<accession>A0A398B4N4</accession>
<keyword evidence="5" id="KW-1185">Reference proteome</keyword>
<dbReference type="InterPro" id="IPR008258">
    <property type="entry name" value="Transglycosylase_SLT_dom_1"/>
</dbReference>
<dbReference type="RefSeq" id="WP_119112854.1">
    <property type="nucleotide sequence ID" value="NZ_CBCSEO010000031.1"/>
</dbReference>
<feature type="transmembrane region" description="Helical" evidence="2">
    <location>
        <begin position="687"/>
        <end position="709"/>
    </location>
</feature>
<keyword evidence="2" id="KW-0472">Membrane</keyword>
<dbReference type="InterPro" id="IPR023346">
    <property type="entry name" value="Lysozyme-like_dom_sf"/>
</dbReference>
<feature type="domain" description="Transglycosylase SLT" evidence="3">
    <location>
        <begin position="1047"/>
        <end position="1116"/>
    </location>
</feature>
<dbReference type="AlphaFoldDB" id="A0A398B4N4"/>
<evidence type="ECO:0000256" key="1">
    <source>
        <dbReference type="SAM" id="Coils"/>
    </source>
</evidence>
<gene>
    <name evidence="4" type="ORF">D1970_10655</name>
</gene>
<dbReference type="EMBL" id="QWVT01000017">
    <property type="protein sequence ID" value="RID85019.1"/>
    <property type="molecule type" value="Genomic_DNA"/>
</dbReference>
<name>A0A398B4N4_9BACI</name>
<feature type="transmembrane region" description="Helical" evidence="2">
    <location>
        <begin position="479"/>
        <end position="501"/>
    </location>
</feature>